<dbReference type="Pfam" id="PF25967">
    <property type="entry name" value="RND-MFP_C"/>
    <property type="match status" value="1"/>
</dbReference>
<feature type="coiled-coil region" evidence="3">
    <location>
        <begin position="208"/>
        <end position="235"/>
    </location>
</feature>
<feature type="transmembrane region" description="Helical" evidence="4">
    <location>
        <begin position="16"/>
        <end position="35"/>
    </location>
</feature>
<dbReference type="EMBL" id="JAPDPJ010000016">
    <property type="protein sequence ID" value="MCW3786615.1"/>
    <property type="molecule type" value="Genomic_DNA"/>
</dbReference>
<comment type="subcellular location">
    <subcellularLocation>
        <location evidence="1">Cell envelope</location>
    </subcellularLocation>
</comment>
<dbReference type="Gene3D" id="2.40.50.100">
    <property type="match status" value="1"/>
</dbReference>
<comment type="caution">
    <text evidence="7">The sequence shown here is derived from an EMBL/GenBank/DDBJ whole genome shotgun (WGS) entry which is preliminary data.</text>
</comment>
<dbReference type="AlphaFoldDB" id="A0AAE3SEP9"/>
<evidence type="ECO:0000259" key="6">
    <source>
        <dbReference type="Pfam" id="PF25967"/>
    </source>
</evidence>
<dbReference type="PANTHER" id="PTHR32347">
    <property type="entry name" value="EFFLUX SYSTEM COMPONENT YKNX-RELATED"/>
    <property type="match status" value="1"/>
</dbReference>
<keyword evidence="8" id="KW-1185">Reference proteome</keyword>
<reference evidence="7" key="1">
    <citation type="submission" date="2022-10" db="EMBL/GenBank/DDBJ databases">
        <authorList>
            <person name="Yu W.X."/>
        </authorList>
    </citation>
    <scope>NUCLEOTIDE SEQUENCE</scope>
    <source>
        <strain evidence="7">AAT</strain>
    </source>
</reference>
<dbReference type="InterPro" id="IPR050465">
    <property type="entry name" value="UPF0194_transport"/>
</dbReference>
<name>A0AAE3SEP9_9BACT</name>
<dbReference type="RefSeq" id="WP_301190180.1">
    <property type="nucleotide sequence ID" value="NZ_JAPDPJ010000016.1"/>
</dbReference>
<dbReference type="Proteomes" id="UP001209229">
    <property type="component" value="Unassembled WGS sequence"/>
</dbReference>
<evidence type="ECO:0000313" key="8">
    <source>
        <dbReference type="Proteomes" id="UP001209229"/>
    </source>
</evidence>
<dbReference type="Gene3D" id="2.40.30.170">
    <property type="match status" value="1"/>
</dbReference>
<feature type="domain" description="Multidrug resistance protein MdtA-like C-terminal permuted SH3" evidence="6">
    <location>
        <begin position="357"/>
        <end position="404"/>
    </location>
</feature>
<organism evidence="7 8">
    <name type="scientific">Plebeiibacterium sediminum</name>
    <dbReference type="NCBI Taxonomy" id="2992112"/>
    <lineage>
        <taxon>Bacteria</taxon>
        <taxon>Pseudomonadati</taxon>
        <taxon>Bacteroidota</taxon>
        <taxon>Bacteroidia</taxon>
        <taxon>Marinilabiliales</taxon>
        <taxon>Marinilabiliaceae</taxon>
        <taxon>Plebeiibacterium</taxon>
    </lineage>
</organism>
<dbReference type="Gene3D" id="2.40.420.20">
    <property type="match status" value="1"/>
</dbReference>
<dbReference type="SUPFAM" id="SSF111369">
    <property type="entry name" value="HlyD-like secretion proteins"/>
    <property type="match status" value="1"/>
</dbReference>
<dbReference type="Pfam" id="PF25917">
    <property type="entry name" value="BSH_RND"/>
    <property type="match status" value="1"/>
</dbReference>
<protein>
    <submittedName>
        <fullName evidence="7">HlyD family efflux transporter periplasmic adaptor subunit</fullName>
    </submittedName>
</protein>
<keyword evidence="2 3" id="KW-0175">Coiled coil</keyword>
<evidence type="ECO:0000256" key="2">
    <source>
        <dbReference type="ARBA" id="ARBA00023054"/>
    </source>
</evidence>
<dbReference type="GO" id="GO:0030313">
    <property type="term" value="C:cell envelope"/>
    <property type="evidence" value="ECO:0007669"/>
    <property type="project" value="UniProtKB-SubCell"/>
</dbReference>
<keyword evidence="4" id="KW-1133">Transmembrane helix</keyword>
<evidence type="ECO:0000256" key="3">
    <source>
        <dbReference type="SAM" id="Coils"/>
    </source>
</evidence>
<dbReference type="InterPro" id="IPR058627">
    <property type="entry name" value="MdtA-like_C"/>
</dbReference>
<evidence type="ECO:0000259" key="5">
    <source>
        <dbReference type="Pfam" id="PF25917"/>
    </source>
</evidence>
<evidence type="ECO:0000256" key="4">
    <source>
        <dbReference type="SAM" id="Phobius"/>
    </source>
</evidence>
<evidence type="ECO:0000313" key="7">
    <source>
        <dbReference type="EMBL" id="MCW3786615.1"/>
    </source>
</evidence>
<accession>A0AAE3SEP9</accession>
<sequence length="416" mass="48370">MDRVIEHKKGIKRKHIYWAIGAIVMCFLLFNMLFASNLSVYRIDKEKVTINEVKYSQFNDFITVTGKVEPISTIFLDAIESGRVVERYIEEGAMVKKGDIILKLENNQLYQTILNSEAALAEKENYLRSTQISFESELVSSKRNLLDNEFQLKRSKRKYEQYKGFYKDGLVAKEEYLRAEEDYEYQQKLMDINYLKAKNDSLIRLTSMKTLEQDLEKMRKNLSLVYERLEHLNVKAPVDGQLGMLDAELGQSIGQGTRIGMINVLTNYKVNASIDEHYIDRVERELTGTFERNQDSYQLHIKKVYPEVRNGKFDIDLVFDGQKPENIRTGQSYHIKLKLGESNKAILINRGSFFQTTGGQWIYVLNDNETEATKRFIKIGKQNPQYYEVIEGLEPGEKVITSSYDVFGDNEKIILR</sequence>
<feature type="domain" description="Multidrug resistance protein MdtA-like barrel-sandwich hybrid" evidence="5">
    <location>
        <begin position="81"/>
        <end position="262"/>
    </location>
</feature>
<dbReference type="PANTHER" id="PTHR32347:SF23">
    <property type="entry name" value="BLL5650 PROTEIN"/>
    <property type="match status" value="1"/>
</dbReference>
<evidence type="ECO:0000256" key="1">
    <source>
        <dbReference type="ARBA" id="ARBA00004196"/>
    </source>
</evidence>
<keyword evidence="4" id="KW-0812">Transmembrane</keyword>
<proteinExistence type="predicted"/>
<keyword evidence="4" id="KW-0472">Membrane</keyword>
<dbReference type="Gene3D" id="1.10.287.470">
    <property type="entry name" value="Helix hairpin bin"/>
    <property type="match status" value="1"/>
</dbReference>
<gene>
    <name evidence="7" type="ORF">OM075_09060</name>
</gene>
<dbReference type="InterPro" id="IPR058625">
    <property type="entry name" value="MdtA-like_BSH"/>
</dbReference>